<comment type="caution">
    <text evidence="6">The sequence shown here is derived from an EMBL/GenBank/DDBJ whole genome shotgun (WGS) entry which is preliminary data.</text>
</comment>
<feature type="transmembrane region" description="Helical" evidence="4">
    <location>
        <begin position="373"/>
        <end position="393"/>
    </location>
</feature>
<dbReference type="InterPro" id="IPR015915">
    <property type="entry name" value="Kelch-typ_b-propeller"/>
</dbReference>
<feature type="chain" id="PRO_5040156705" description="Galactose oxidase" evidence="5">
    <location>
        <begin position="41"/>
        <end position="623"/>
    </location>
</feature>
<sequence>MPSLSRSKRPPPRPLSLTSALLSTILLVPTILHSNTFTDAQATNYYSPTSVTGAAYARAGAYLFVLGGTTSTAVGSAATDQFMALDLSVTWPTSTPAWTQLQPGPKQTKFPAVFSKDFLTFYAFHIPTATSPPISSAYQYSVKTGNWIVMDGSSISGDVGGIGAITNPLTGEIICAGGCTEVGKGKVHLWDLSKPNLVNTVDFPQPFSPLPITNGAPPPSIVNHCMAANEDGLLVIVYGGQNTDTGATSGNIYLLNTATNLWSVLPAGPPRANAACTIVGDQLLLWGGTDDKNQIAGPAVLVLNHVTGSWLQQYTAPSTIGKPLYPLVSPTNSTVTPKPPNSTGPSTSPPTSTTSTGPGAGDGQKDDGSKGGLIGGIVAAIVVVAIIVGYVLYHRRQKQREVMQLEQQLGGGSQFVAATSSSTKDGFHGSGSSGGEKGEWNAQSERGRPQASTNNNYTGEGEAAVGYAVAGHQQSRAPQRTLAEYKQPPQAPQEMDDSEEFEQGLQAIENQQKQLDLKRQLLVLQQQQGQRVVKRTSTRKPEPQAISSVSSVVRSGGWPRPPSVALGPQYVAEDEYVPPPPPKAAKQYPTVQSYPDRPTSSNYGFGYATSESEHRGHNPQIFN</sequence>
<evidence type="ECO:0000313" key="6">
    <source>
        <dbReference type="EMBL" id="KAF9154789.1"/>
    </source>
</evidence>
<dbReference type="PANTHER" id="PTHR46093:SF3">
    <property type="entry name" value="ACYL-COA-BINDING DOMAIN-CONTAINING PROTEIN 4"/>
    <property type="match status" value="1"/>
</dbReference>
<feature type="region of interest" description="Disordered" evidence="3">
    <location>
        <begin position="533"/>
        <end position="623"/>
    </location>
</feature>
<dbReference type="OrthoDB" id="2434211at2759"/>
<feature type="region of interest" description="Disordered" evidence="3">
    <location>
        <begin position="331"/>
        <end position="368"/>
    </location>
</feature>
<dbReference type="Proteomes" id="UP000748756">
    <property type="component" value="Unassembled WGS sequence"/>
</dbReference>
<reference evidence="6" key="1">
    <citation type="journal article" date="2020" name="Fungal Divers.">
        <title>Resolving the Mortierellaceae phylogeny through synthesis of multi-gene phylogenetics and phylogenomics.</title>
        <authorList>
            <person name="Vandepol N."/>
            <person name="Liber J."/>
            <person name="Desiro A."/>
            <person name="Na H."/>
            <person name="Kennedy M."/>
            <person name="Barry K."/>
            <person name="Grigoriev I.V."/>
            <person name="Miller A.N."/>
            <person name="O'Donnell K."/>
            <person name="Stajich J.E."/>
            <person name="Bonito G."/>
        </authorList>
    </citation>
    <scope>NUCLEOTIDE SEQUENCE</scope>
    <source>
        <strain evidence="6">NRRL 6426</strain>
    </source>
</reference>
<feature type="compositionally biased region" description="Polar residues" evidence="3">
    <location>
        <begin position="589"/>
        <end position="603"/>
    </location>
</feature>
<feature type="region of interest" description="Disordered" evidence="3">
    <location>
        <begin position="417"/>
        <end position="459"/>
    </location>
</feature>
<evidence type="ECO:0008006" key="8">
    <source>
        <dbReference type="Google" id="ProtNLM"/>
    </source>
</evidence>
<gene>
    <name evidence="6" type="ORF">BG015_011971</name>
</gene>
<name>A0A9P5S4N6_9FUNG</name>
<protein>
    <recommendedName>
        <fullName evidence="8">Galactose oxidase</fullName>
    </recommendedName>
</protein>
<dbReference type="Gene3D" id="2.120.10.80">
    <property type="entry name" value="Kelch-type beta propeller"/>
    <property type="match status" value="2"/>
</dbReference>
<keyword evidence="7" id="KW-1185">Reference proteome</keyword>
<keyword evidence="4" id="KW-0812">Transmembrane</keyword>
<feature type="signal peptide" evidence="5">
    <location>
        <begin position="1"/>
        <end position="40"/>
    </location>
</feature>
<evidence type="ECO:0000256" key="5">
    <source>
        <dbReference type="SAM" id="SignalP"/>
    </source>
</evidence>
<feature type="compositionally biased region" description="Low complexity" evidence="3">
    <location>
        <begin position="343"/>
        <end position="357"/>
    </location>
</feature>
<keyword evidence="4" id="KW-0472">Membrane</keyword>
<organism evidence="6 7">
    <name type="scientific">Linnemannia schmuckeri</name>
    <dbReference type="NCBI Taxonomy" id="64567"/>
    <lineage>
        <taxon>Eukaryota</taxon>
        <taxon>Fungi</taxon>
        <taxon>Fungi incertae sedis</taxon>
        <taxon>Mucoromycota</taxon>
        <taxon>Mortierellomycotina</taxon>
        <taxon>Mortierellomycetes</taxon>
        <taxon>Mortierellales</taxon>
        <taxon>Mortierellaceae</taxon>
        <taxon>Linnemannia</taxon>
    </lineage>
</organism>
<accession>A0A9P5S4N6</accession>
<evidence type="ECO:0000313" key="7">
    <source>
        <dbReference type="Proteomes" id="UP000748756"/>
    </source>
</evidence>
<proteinExistence type="predicted"/>
<keyword evidence="5" id="KW-0732">Signal</keyword>
<keyword evidence="1" id="KW-0880">Kelch repeat</keyword>
<dbReference type="EMBL" id="JAAAUQ010000097">
    <property type="protein sequence ID" value="KAF9154789.1"/>
    <property type="molecule type" value="Genomic_DNA"/>
</dbReference>
<evidence type="ECO:0000256" key="4">
    <source>
        <dbReference type="SAM" id="Phobius"/>
    </source>
</evidence>
<dbReference type="InterPro" id="IPR011043">
    <property type="entry name" value="Gal_Oxase/kelch_b-propeller"/>
</dbReference>
<dbReference type="PANTHER" id="PTHR46093">
    <property type="entry name" value="ACYL-COA-BINDING DOMAIN-CONTAINING PROTEIN 5"/>
    <property type="match status" value="1"/>
</dbReference>
<dbReference type="AlphaFoldDB" id="A0A9P5S4N6"/>
<evidence type="ECO:0000256" key="2">
    <source>
        <dbReference type="ARBA" id="ARBA00022737"/>
    </source>
</evidence>
<dbReference type="SUPFAM" id="SSF50965">
    <property type="entry name" value="Galactose oxidase, central domain"/>
    <property type="match status" value="1"/>
</dbReference>
<evidence type="ECO:0000256" key="1">
    <source>
        <dbReference type="ARBA" id="ARBA00022441"/>
    </source>
</evidence>
<evidence type="ECO:0000256" key="3">
    <source>
        <dbReference type="SAM" id="MobiDB-lite"/>
    </source>
</evidence>
<keyword evidence="4" id="KW-1133">Transmembrane helix</keyword>
<keyword evidence="2" id="KW-0677">Repeat</keyword>